<gene>
    <name evidence="1" type="ORF">COLO4_11420</name>
</gene>
<dbReference type="EMBL" id="AWUE01014695">
    <property type="protein sequence ID" value="OMP02000.1"/>
    <property type="molecule type" value="Genomic_DNA"/>
</dbReference>
<sequence>MEIPKAMWQRLNVPPHYSTERNIFDTTFI</sequence>
<protein>
    <submittedName>
        <fullName evidence="1">Uncharacterized protein</fullName>
    </submittedName>
</protein>
<reference evidence="2" key="1">
    <citation type="submission" date="2013-09" db="EMBL/GenBank/DDBJ databases">
        <title>Corchorus olitorius genome sequencing.</title>
        <authorList>
            <person name="Alam M."/>
            <person name="Haque M.S."/>
            <person name="Islam M.S."/>
            <person name="Emdad E.M."/>
            <person name="Islam M.M."/>
            <person name="Ahmed B."/>
            <person name="Halim A."/>
            <person name="Hossen Q.M.M."/>
            <person name="Hossain M.Z."/>
            <person name="Ahmed R."/>
            <person name="Khan M.M."/>
            <person name="Islam R."/>
            <person name="Rashid M.M."/>
            <person name="Khan S.A."/>
            <person name="Rahman M.S."/>
            <person name="Alam M."/>
            <person name="Yahiya A.S."/>
            <person name="Khan M.S."/>
            <person name="Azam M.S."/>
            <person name="Haque T."/>
            <person name="Lashkar M.Z.H."/>
            <person name="Akhand A.I."/>
            <person name="Morshed G."/>
            <person name="Roy S."/>
            <person name="Uddin K.S."/>
            <person name="Rabeya T."/>
            <person name="Hossain A.S."/>
            <person name="Chowdhury A."/>
            <person name="Snigdha A.R."/>
            <person name="Mortoza M.S."/>
            <person name="Matin S.A."/>
            <person name="Hoque S.M.E."/>
            <person name="Islam M.K."/>
            <person name="Roy D.K."/>
            <person name="Haider R."/>
            <person name="Moosa M.M."/>
            <person name="Elias S.M."/>
            <person name="Hasan A.M."/>
            <person name="Jahan S."/>
            <person name="Shafiuddin M."/>
            <person name="Mahmood N."/>
            <person name="Shommy N.S."/>
        </authorList>
    </citation>
    <scope>NUCLEOTIDE SEQUENCE [LARGE SCALE GENOMIC DNA]</scope>
    <source>
        <strain evidence="2">cv. O-4</strain>
    </source>
</reference>
<organism evidence="1 2">
    <name type="scientific">Corchorus olitorius</name>
    <dbReference type="NCBI Taxonomy" id="93759"/>
    <lineage>
        <taxon>Eukaryota</taxon>
        <taxon>Viridiplantae</taxon>
        <taxon>Streptophyta</taxon>
        <taxon>Embryophyta</taxon>
        <taxon>Tracheophyta</taxon>
        <taxon>Spermatophyta</taxon>
        <taxon>Magnoliopsida</taxon>
        <taxon>eudicotyledons</taxon>
        <taxon>Gunneridae</taxon>
        <taxon>Pentapetalae</taxon>
        <taxon>rosids</taxon>
        <taxon>malvids</taxon>
        <taxon>Malvales</taxon>
        <taxon>Malvaceae</taxon>
        <taxon>Grewioideae</taxon>
        <taxon>Apeibeae</taxon>
        <taxon>Corchorus</taxon>
    </lineage>
</organism>
<dbReference type="AlphaFoldDB" id="A0A1R3K4I4"/>
<keyword evidence="2" id="KW-1185">Reference proteome</keyword>
<accession>A0A1R3K4I4</accession>
<comment type="caution">
    <text evidence="1">The sequence shown here is derived from an EMBL/GenBank/DDBJ whole genome shotgun (WGS) entry which is preliminary data.</text>
</comment>
<proteinExistence type="predicted"/>
<name>A0A1R3K4I4_9ROSI</name>
<evidence type="ECO:0000313" key="1">
    <source>
        <dbReference type="EMBL" id="OMP02000.1"/>
    </source>
</evidence>
<evidence type="ECO:0000313" key="2">
    <source>
        <dbReference type="Proteomes" id="UP000187203"/>
    </source>
</evidence>
<dbReference type="Proteomes" id="UP000187203">
    <property type="component" value="Unassembled WGS sequence"/>
</dbReference>